<evidence type="ECO:0000256" key="13">
    <source>
        <dbReference type="ARBA" id="ARBA00023242"/>
    </source>
</evidence>
<evidence type="ECO:0000256" key="8">
    <source>
        <dbReference type="ARBA" id="ARBA00022801"/>
    </source>
</evidence>
<keyword evidence="18" id="KW-0238">DNA-binding</keyword>
<feature type="region of interest" description="Disordered" evidence="15">
    <location>
        <begin position="963"/>
        <end position="1004"/>
    </location>
</feature>
<accession>A0A210PPT4</accession>
<dbReference type="InterPro" id="IPR050534">
    <property type="entry name" value="Coronavir_polyprotein_1ab"/>
</dbReference>
<evidence type="ECO:0000256" key="5">
    <source>
        <dbReference type="ARBA" id="ARBA00022723"/>
    </source>
</evidence>
<dbReference type="EMBL" id="NEDP02005565">
    <property type="protein sequence ID" value="OWF38482.1"/>
    <property type="molecule type" value="Genomic_DNA"/>
</dbReference>
<feature type="domain" description="AN1-type" evidence="16">
    <location>
        <begin position="902"/>
        <end position="951"/>
    </location>
</feature>
<dbReference type="InterPro" id="IPR041679">
    <property type="entry name" value="DNA2/NAM7-like_C"/>
</dbReference>
<keyword evidence="13" id="KW-0539">Nucleus</keyword>
<evidence type="ECO:0000256" key="2">
    <source>
        <dbReference type="ARBA" id="ARBA00004496"/>
    </source>
</evidence>
<dbReference type="GO" id="GO:0008270">
    <property type="term" value="F:zinc ion binding"/>
    <property type="evidence" value="ECO:0007669"/>
    <property type="project" value="UniProtKB-KW"/>
</dbReference>
<evidence type="ECO:0000256" key="3">
    <source>
        <dbReference type="ARBA" id="ARBA00007913"/>
    </source>
</evidence>
<dbReference type="GO" id="GO:0043139">
    <property type="term" value="F:5'-3' DNA helicase activity"/>
    <property type="evidence" value="ECO:0007669"/>
    <property type="project" value="TreeGrafter"/>
</dbReference>
<dbReference type="InterPro" id="IPR004483">
    <property type="entry name" value="SMUBP-2/Hcs1-like"/>
</dbReference>
<dbReference type="InterPro" id="IPR036867">
    <property type="entry name" value="R3H_dom_sf"/>
</dbReference>
<keyword evidence="4" id="KW-0963">Cytoplasm</keyword>
<dbReference type="GO" id="GO:0005634">
    <property type="term" value="C:nucleus"/>
    <property type="evidence" value="ECO:0007669"/>
    <property type="project" value="UniProtKB-SubCell"/>
</dbReference>
<dbReference type="CDD" id="cd18044">
    <property type="entry name" value="DEXXQc_SMUBP2"/>
    <property type="match status" value="1"/>
</dbReference>
<keyword evidence="5" id="KW-0479">Metal-binding</keyword>
<keyword evidence="11" id="KW-0067">ATP-binding</keyword>
<keyword evidence="8" id="KW-0378">Hydrolase</keyword>
<dbReference type="GO" id="GO:0005737">
    <property type="term" value="C:cytoplasm"/>
    <property type="evidence" value="ECO:0007669"/>
    <property type="project" value="UniProtKB-SubCell"/>
</dbReference>
<keyword evidence="6" id="KW-0547">Nucleotide-binding</keyword>
<evidence type="ECO:0000259" key="17">
    <source>
        <dbReference type="PROSITE" id="PS51061"/>
    </source>
</evidence>
<dbReference type="InterPro" id="IPR047187">
    <property type="entry name" value="SF1_C_Upf1"/>
</dbReference>
<evidence type="ECO:0000256" key="1">
    <source>
        <dbReference type="ARBA" id="ARBA00004123"/>
    </source>
</evidence>
<dbReference type="Pfam" id="PF01428">
    <property type="entry name" value="zf-AN1"/>
    <property type="match status" value="1"/>
</dbReference>
<dbReference type="Gene3D" id="3.40.50.300">
    <property type="entry name" value="P-loop containing nucleotide triphosphate hydrolases"/>
    <property type="match status" value="2"/>
</dbReference>
<dbReference type="Pfam" id="PF01424">
    <property type="entry name" value="R3H"/>
    <property type="match status" value="1"/>
</dbReference>
<evidence type="ECO:0000259" key="16">
    <source>
        <dbReference type="PROSITE" id="PS51039"/>
    </source>
</evidence>
<dbReference type="GO" id="GO:0005524">
    <property type="term" value="F:ATP binding"/>
    <property type="evidence" value="ECO:0007669"/>
    <property type="project" value="UniProtKB-KW"/>
</dbReference>
<feature type="region of interest" description="Disordered" evidence="15">
    <location>
        <begin position="659"/>
        <end position="712"/>
    </location>
</feature>
<dbReference type="InterPro" id="IPR027417">
    <property type="entry name" value="P-loop_NTPase"/>
</dbReference>
<keyword evidence="19" id="KW-1185">Reference proteome</keyword>
<dbReference type="Pfam" id="PF21138">
    <property type="entry name" value="SMUBP-2_HCS1_1B"/>
    <property type="match status" value="1"/>
</dbReference>
<feature type="domain" description="R3H" evidence="17">
    <location>
        <begin position="716"/>
        <end position="780"/>
    </location>
</feature>
<dbReference type="Gene3D" id="2.40.30.270">
    <property type="match status" value="1"/>
</dbReference>
<dbReference type="SMART" id="SM00154">
    <property type="entry name" value="ZnF_AN1"/>
    <property type="match status" value="1"/>
</dbReference>
<organism evidence="18 19">
    <name type="scientific">Mizuhopecten yessoensis</name>
    <name type="common">Japanese scallop</name>
    <name type="synonym">Patinopecten yessoensis</name>
    <dbReference type="NCBI Taxonomy" id="6573"/>
    <lineage>
        <taxon>Eukaryota</taxon>
        <taxon>Metazoa</taxon>
        <taxon>Spiralia</taxon>
        <taxon>Lophotrochozoa</taxon>
        <taxon>Mollusca</taxon>
        <taxon>Bivalvia</taxon>
        <taxon>Autobranchia</taxon>
        <taxon>Pteriomorphia</taxon>
        <taxon>Pectinida</taxon>
        <taxon>Pectinoidea</taxon>
        <taxon>Pectinidae</taxon>
        <taxon>Mizuhopecten</taxon>
    </lineage>
</organism>
<dbReference type="SUPFAM" id="SSF118310">
    <property type="entry name" value="AN1-like Zinc finger"/>
    <property type="match status" value="1"/>
</dbReference>
<dbReference type="PROSITE" id="PS51039">
    <property type="entry name" value="ZF_AN1"/>
    <property type="match status" value="1"/>
</dbReference>
<reference evidence="18 19" key="1">
    <citation type="journal article" date="2017" name="Nat. Ecol. Evol.">
        <title>Scallop genome provides insights into evolution of bilaterian karyotype and development.</title>
        <authorList>
            <person name="Wang S."/>
            <person name="Zhang J."/>
            <person name="Jiao W."/>
            <person name="Li J."/>
            <person name="Xun X."/>
            <person name="Sun Y."/>
            <person name="Guo X."/>
            <person name="Huan P."/>
            <person name="Dong B."/>
            <person name="Zhang L."/>
            <person name="Hu X."/>
            <person name="Sun X."/>
            <person name="Wang J."/>
            <person name="Zhao C."/>
            <person name="Wang Y."/>
            <person name="Wang D."/>
            <person name="Huang X."/>
            <person name="Wang R."/>
            <person name="Lv J."/>
            <person name="Li Y."/>
            <person name="Zhang Z."/>
            <person name="Liu B."/>
            <person name="Lu W."/>
            <person name="Hui Y."/>
            <person name="Liang J."/>
            <person name="Zhou Z."/>
            <person name="Hou R."/>
            <person name="Li X."/>
            <person name="Liu Y."/>
            <person name="Li H."/>
            <person name="Ning X."/>
            <person name="Lin Y."/>
            <person name="Zhao L."/>
            <person name="Xing Q."/>
            <person name="Dou J."/>
            <person name="Li Y."/>
            <person name="Mao J."/>
            <person name="Guo H."/>
            <person name="Dou H."/>
            <person name="Li T."/>
            <person name="Mu C."/>
            <person name="Jiang W."/>
            <person name="Fu Q."/>
            <person name="Fu X."/>
            <person name="Miao Y."/>
            <person name="Liu J."/>
            <person name="Yu Q."/>
            <person name="Li R."/>
            <person name="Liao H."/>
            <person name="Li X."/>
            <person name="Kong Y."/>
            <person name="Jiang Z."/>
            <person name="Chourrout D."/>
            <person name="Li R."/>
            <person name="Bao Z."/>
        </authorList>
    </citation>
    <scope>NUCLEOTIDE SEQUENCE [LARGE SCALE GENOMIC DNA]</scope>
    <source>
        <strain evidence="18 19">PY_sf001</strain>
    </source>
</reference>
<evidence type="ECO:0000256" key="6">
    <source>
        <dbReference type="ARBA" id="ARBA00022741"/>
    </source>
</evidence>
<dbReference type="SMART" id="SM00393">
    <property type="entry name" value="R3H"/>
    <property type="match status" value="1"/>
</dbReference>
<dbReference type="CDD" id="cd18808">
    <property type="entry name" value="SF1_C_Upf1"/>
    <property type="match status" value="1"/>
</dbReference>
<evidence type="ECO:0000256" key="15">
    <source>
        <dbReference type="SAM" id="MobiDB-lite"/>
    </source>
</evidence>
<dbReference type="GO" id="GO:0003677">
    <property type="term" value="F:DNA binding"/>
    <property type="evidence" value="ECO:0007669"/>
    <property type="project" value="UniProtKB-KW"/>
</dbReference>
<gene>
    <name evidence="18" type="ORF">KP79_PYT12159</name>
</gene>
<evidence type="ECO:0000256" key="7">
    <source>
        <dbReference type="ARBA" id="ARBA00022771"/>
    </source>
</evidence>
<evidence type="ECO:0000313" key="19">
    <source>
        <dbReference type="Proteomes" id="UP000242188"/>
    </source>
</evidence>
<dbReference type="PROSITE" id="PS51061">
    <property type="entry name" value="R3H"/>
    <property type="match status" value="1"/>
</dbReference>
<dbReference type="InterPro" id="IPR001374">
    <property type="entry name" value="R3H_dom"/>
</dbReference>
<feature type="region of interest" description="Disordered" evidence="15">
    <location>
        <begin position="854"/>
        <end position="882"/>
    </location>
</feature>
<dbReference type="InterPro" id="IPR041677">
    <property type="entry name" value="DNA2/NAM7_AAA_11"/>
</dbReference>
<dbReference type="GO" id="GO:0016787">
    <property type="term" value="F:hydrolase activity"/>
    <property type="evidence" value="ECO:0007669"/>
    <property type="project" value="UniProtKB-KW"/>
</dbReference>
<dbReference type="InterPro" id="IPR048761">
    <property type="entry name" value="SMUBP-2_HCS1_1B"/>
</dbReference>
<dbReference type="Pfam" id="PF13086">
    <property type="entry name" value="AAA_11"/>
    <property type="match status" value="1"/>
</dbReference>
<dbReference type="OrthoDB" id="6513042at2759"/>
<dbReference type="GO" id="GO:0003723">
    <property type="term" value="F:RNA binding"/>
    <property type="evidence" value="ECO:0007669"/>
    <property type="project" value="UniProtKB-KW"/>
</dbReference>
<evidence type="ECO:0000256" key="4">
    <source>
        <dbReference type="ARBA" id="ARBA00022490"/>
    </source>
</evidence>
<dbReference type="FunFam" id="3.30.1370.50:FF:000002">
    <property type="entry name" value="Immunoglobulin mu DNA-binding protein 2"/>
    <property type="match status" value="1"/>
</dbReference>
<evidence type="ECO:0000256" key="9">
    <source>
        <dbReference type="ARBA" id="ARBA00022806"/>
    </source>
</evidence>
<keyword evidence="10" id="KW-0862">Zinc</keyword>
<dbReference type="InterPro" id="IPR003593">
    <property type="entry name" value="AAA+_ATPase"/>
</dbReference>
<dbReference type="AlphaFoldDB" id="A0A210PPT4"/>
<keyword evidence="12" id="KW-0694">RNA-binding</keyword>
<dbReference type="InterPro" id="IPR000058">
    <property type="entry name" value="Znf_AN1"/>
</dbReference>
<comment type="similarity">
    <text evidence="3">Belongs to the DNA2/NAM7 helicase family.</text>
</comment>
<dbReference type="STRING" id="6573.A0A210PPT4"/>
<evidence type="ECO:0000256" key="12">
    <source>
        <dbReference type="ARBA" id="ARBA00022884"/>
    </source>
</evidence>
<evidence type="ECO:0000256" key="11">
    <source>
        <dbReference type="ARBA" id="ARBA00022840"/>
    </source>
</evidence>
<dbReference type="PANTHER" id="PTHR43788">
    <property type="entry name" value="DNA2/NAM7 HELICASE FAMILY MEMBER"/>
    <property type="match status" value="1"/>
</dbReference>
<keyword evidence="9" id="KW-0347">Helicase</keyword>
<dbReference type="Pfam" id="PF13087">
    <property type="entry name" value="AAA_12"/>
    <property type="match status" value="1"/>
</dbReference>
<dbReference type="Gene3D" id="3.30.1370.50">
    <property type="entry name" value="R3H-like domain"/>
    <property type="match status" value="1"/>
</dbReference>
<evidence type="ECO:0000256" key="10">
    <source>
        <dbReference type="ARBA" id="ARBA00022833"/>
    </source>
</evidence>
<dbReference type="SUPFAM" id="SSF52540">
    <property type="entry name" value="P-loop containing nucleoside triphosphate hydrolases"/>
    <property type="match status" value="1"/>
</dbReference>
<evidence type="ECO:0000313" key="18">
    <source>
        <dbReference type="EMBL" id="OWF38482.1"/>
    </source>
</evidence>
<dbReference type="SUPFAM" id="SSF82708">
    <property type="entry name" value="R3H domain"/>
    <property type="match status" value="1"/>
</dbReference>
<feature type="region of interest" description="Disordered" evidence="15">
    <location>
        <begin position="77"/>
        <end position="96"/>
    </location>
</feature>
<dbReference type="Gene3D" id="4.10.1110.10">
    <property type="entry name" value="AN1-like Zinc finger"/>
    <property type="match status" value="1"/>
</dbReference>
<evidence type="ECO:0000256" key="14">
    <source>
        <dbReference type="PROSITE-ProRule" id="PRU00449"/>
    </source>
</evidence>
<dbReference type="Proteomes" id="UP000242188">
    <property type="component" value="Unassembled WGS sequence"/>
</dbReference>
<comment type="caution">
    <text evidence="18">The sequence shown here is derived from an EMBL/GenBank/DDBJ whole genome shotgun (WGS) entry which is preliminary data.</text>
</comment>
<dbReference type="SMART" id="SM00382">
    <property type="entry name" value="AAA"/>
    <property type="match status" value="1"/>
</dbReference>
<name>A0A210PPT4_MIZYE</name>
<feature type="compositionally biased region" description="Basic and acidic residues" evidence="15">
    <location>
        <begin position="697"/>
        <end position="712"/>
    </location>
</feature>
<comment type="subcellular location">
    <subcellularLocation>
        <location evidence="2">Cytoplasm</location>
    </subcellularLocation>
    <subcellularLocation>
        <location evidence="1">Nucleus</location>
    </subcellularLocation>
</comment>
<keyword evidence="7 14" id="KW-0863">Zinc-finger</keyword>
<sequence length="1004" mass="112283">MEKFVGKHLRLLEKERETEIEETRCLTEKLPIKELQRRGICLPKLCIVGRRTGFYGRIVITFEMGRNQQELPSHKFTPGDIAGLSQSSGEQPEDIGSGIVTRASKTSVCIAFDDNQDLFLLSDDGPYKLQKLANDVTYKRLKKALRELQSLPPCPVSQLVGVLFGERELTPPYITKEITFVNQNLDDSQREAVRFALSQPEVAVIHGPPGTGKTTTVVEAITQAVKLGNKVLTCAPSNIAVDNLVERLARNKLKIVRLGHPARVLPHIQKYSLDAILANSEETKLVEDVRKDIDKAWSQMKKTRDKGEKHTLRGEMKFLRKELAQREQAATKEILKRADVVLATLTSASPEGPIKFLDANHFNLTVIDECSQAIEVACWIPLMRAPRCVLAGDHLQLPPTILSQEAAKDGLEVTLMERIIDLYHTKVIRMLTTQYRMHQLIMQWSSDQLYHSKLTAHPTVAGHLLGDMEGVNIEEEEASFPLLMIDTAGCDLNEMDTPEEISKGNEGEADIVSSHVERLITIGVKQQDIAVIAPYNLQVELLRLRIWPKFPDVEIKSVDGFQGREKEAVIITLVRSNRRGEVGFLSERRRINVAVTRARRHLAVICDSETVSHDEFLKSLVDYMASHGEVQTAQDYIDSGVFNNKSVRPEHLDDLLTLNSVSKSKGSGARPKSSVSKPKHSHSSDSRNSTTSAIGSSRDRRNRDNDKNICDEAMTEKKTEKYREILEKFVANADVNCMEFPPTLTSFERMLVHELAGKLSLTHVSKGEDKGRFIVVSKPGGQSVSVTTETSVQSTEVPVVIENTGHLDEIPSQKKEKQSDKLVCPHCNKDVIRANFSLHEIHCLRQQRDCSAKASEKSQKASSRKDQTKQQNGTKKLRPPSATAKIEKVDADDFDGLIAAAQKLDEVCGFKKCKVKVKTLGQNCEFCMRRFCLSHHIPEIHGCGEVAKAHARSTHIKEGVLYRSSTTKPAPPDPKRQAALHRKLDKKLSDLTSQRSKSGKKNNK</sequence>
<protein>
    <submittedName>
        <fullName evidence="18">DNA-binding protein SMUBP-2</fullName>
    </submittedName>
</protein>
<dbReference type="PANTHER" id="PTHR43788:SF8">
    <property type="entry name" value="DNA-BINDING PROTEIN SMUBP-2"/>
    <property type="match status" value="1"/>
</dbReference>
<proteinExistence type="inferred from homology"/>
<dbReference type="FunFam" id="3.40.50.300:FF:001146">
    <property type="entry name" value="DNA-binding protein SMUBP-2 isoform X1"/>
    <property type="match status" value="1"/>
</dbReference>
<dbReference type="NCBIfam" id="TIGR00376">
    <property type="entry name" value="IGHMBP2 family helicase"/>
    <property type="match status" value="1"/>
</dbReference>
<dbReference type="InterPro" id="IPR035896">
    <property type="entry name" value="AN1-like_Znf"/>
</dbReference>
<feature type="compositionally biased region" description="Basic and acidic residues" evidence="15">
    <location>
        <begin position="854"/>
        <end position="868"/>
    </location>
</feature>